<feature type="domain" description="Glabrous enhancer-binding protein-like DBD" evidence="3">
    <location>
        <begin position="166"/>
        <end position="260"/>
    </location>
</feature>
<evidence type="ECO:0000256" key="1">
    <source>
        <dbReference type="ARBA" id="ARBA00010820"/>
    </source>
</evidence>
<feature type="region of interest" description="Disordered" evidence="2">
    <location>
        <begin position="1"/>
        <end position="161"/>
    </location>
</feature>
<dbReference type="Proteomes" id="UP000027138">
    <property type="component" value="Unassembled WGS sequence"/>
</dbReference>
<comment type="similarity">
    <text evidence="1">Belongs to the GeBP family.</text>
</comment>
<dbReference type="PANTHER" id="PTHR31662:SF33">
    <property type="entry name" value="DNA-BINDING STOREKEEPER PROTEIN TRANSCRIPTIONAL REGULATOR-LIKE PROTEIN"/>
    <property type="match status" value="1"/>
</dbReference>
<protein>
    <recommendedName>
        <fullName evidence="3">Glabrous enhancer-binding protein-like DBD domain-containing protein</fullName>
    </recommendedName>
</protein>
<dbReference type="PANTHER" id="PTHR31662">
    <property type="entry name" value="BNAANNG10740D PROTEIN-RELATED"/>
    <property type="match status" value="1"/>
</dbReference>
<name>A0A067LAY0_JATCU</name>
<sequence length="386" mass="42698">MAPKRSKPLENPPPVSSSDEEEETSSGEEEDGEEEEGSSSEEEETLTPIIKPPQAQAPKPAVKKPDSTTQRAESDSESESDSDSEDDGKATVKPIASKPMEETPTKTTKSRSKPSASTSSVTKSIVAVKRVSEADRDPKDSKRPKKKESESDGVVEKSEDTKKQLFQRLWSEDDEIAVLEGLIEYAEKKGVDPAKDMTSFFEYIKKSLHFDVSLSQLKDKVSRLKKKFENHVTKGKKGEDKTFSKPHDQKSFDLSKRIWGSAAGVESSVKSNGKAINNNNSKGKGLAALKAELGLGSDVDKEAEKVDKKESHSGLKQISEFDKGVSVSGMEDFVVKRGLDMLDGAKKAEMEEKWRELHVAELELFLKRNELIREQAKLMLAAYKTE</sequence>
<keyword evidence="5" id="KW-1185">Reference proteome</keyword>
<dbReference type="EMBL" id="KK914227">
    <property type="protein sequence ID" value="KDP45631.1"/>
    <property type="molecule type" value="Genomic_DNA"/>
</dbReference>
<gene>
    <name evidence="4" type="ORF">JCGZ_17238</name>
</gene>
<feature type="compositionally biased region" description="Low complexity" evidence="2">
    <location>
        <begin position="48"/>
        <end position="60"/>
    </location>
</feature>
<dbReference type="STRING" id="180498.A0A067LAY0"/>
<dbReference type="GO" id="GO:0006355">
    <property type="term" value="P:regulation of DNA-templated transcription"/>
    <property type="evidence" value="ECO:0007669"/>
    <property type="project" value="InterPro"/>
</dbReference>
<feature type="compositionally biased region" description="Low complexity" evidence="2">
    <location>
        <begin position="113"/>
        <end position="129"/>
    </location>
</feature>
<dbReference type="InterPro" id="IPR053932">
    <property type="entry name" value="GeBP-like_DBD"/>
</dbReference>
<proteinExistence type="inferred from homology"/>
<dbReference type="GO" id="GO:0005634">
    <property type="term" value="C:nucleus"/>
    <property type="evidence" value="ECO:0007669"/>
    <property type="project" value="TreeGrafter"/>
</dbReference>
<feature type="region of interest" description="Disordered" evidence="2">
    <location>
        <begin position="229"/>
        <end position="249"/>
    </location>
</feature>
<dbReference type="AlphaFoldDB" id="A0A067LAY0"/>
<organism evidence="4 5">
    <name type="scientific">Jatropha curcas</name>
    <name type="common">Barbados nut</name>
    <dbReference type="NCBI Taxonomy" id="180498"/>
    <lineage>
        <taxon>Eukaryota</taxon>
        <taxon>Viridiplantae</taxon>
        <taxon>Streptophyta</taxon>
        <taxon>Embryophyta</taxon>
        <taxon>Tracheophyta</taxon>
        <taxon>Spermatophyta</taxon>
        <taxon>Magnoliopsida</taxon>
        <taxon>eudicotyledons</taxon>
        <taxon>Gunneridae</taxon>
        <taxon>Pentapetalae</taxon>
        <taxon>rosids</taxon>
        <taxon>fabids</taxon>
        <taxon>Malpighiales</taxon>
        <taxon>Euphorbiaceae</taxon>
        <taxon>Crotonoideae</taxon>
        <taxon>Jatropheae</taxon>
        <taxon>Jatropha</taxon>
    </lineage>
</organism>
<dbReference type="InterPro" id="IPR007592">
    <property type="entry name" value="GEBP"/>
</dbReference>
<reference evidence="4 5" key="1">
    <citation type="journal article" date="2014" name="PLoS ONE">
        <title>Global Analysis of Gene Expression Profiles in Physic Nut (Jatropha curcas L.) Seedlings Exposed to Salt Stress.</title>
        <authorList>
            <person name="Zhang L."/>
            <person name="Zhang C."/>
            <person name="Wu P."/>
            <person name="Chen Y."/>
            <person name="Li M."/>
            <person name="Jiang H."/>
            <person name="Wu G."/>
        </authorList>
    </citation>
    <scope>NUCLEOTIDE SEQUENCE [LARGE SCALE GENOMIC DNA]</scope>
    <source>
        <strain evidence="5">cv. GZQX0401</strain>
        <tissue evidence="4">Young leaves</tissue>
    </source>
</reference>
<dbReference type="KEGG" id="jcu:105638182"/>
<accession>A0A067LAY0</accession>
<feature type="compositionally biased region" description="Acidic residues" evidence="2">
    <location>
        <begin position="75"/>
        <end position="86"/>
    </location>
</feature>
<dbReference type="OrthoDB" id="851571at2759"/>
<dbReference type="Pfam" id="PF04504">
    <property type="entry name" value="GeBP-like_DBD"/>
    <property type="match status" value="1"/>
</dbReference>
<evidence type="ECO:0000259" key="3">
    <source>
        <dbReference type="Pfam" id="PF04504"/>
    </source>
</evidence>
<feature type="compositionally biased region" description="Acidic residues" evidence="2">
    <location>
        <begin position="18"/>
        <end position="45"/>
    </location>
</feature>
<evidence type="ECO:0000256" key="2">
    <source>
        <dbReference type="SAM" id="MobiDB-lite"/>
    </source>
</evidence>
<evidence type="ECO:0000313" key="4">
    <source>
        <dbReference type="EMBL" id="KDP45631.1"/>
    </source>
</evidence>
<evidence type="ECO:0000313" key="5">
    <source>
        <dbReference type="Proteomes" id="UP000027138"/>
    </source>
</evidence>
<feature type="compositionally biased region" description="Basic and acidic residues" evidence="2">
    <location>
        <begin position="130"/>
        <end position="161"/>
    </location>
</feature>